<dbReference type="GO" id="GO:0003723">
    <property type="term" value="F:RNA binding"/>
    <property type="evidence" value="ECO:0007669"/>
    <property type="project" value="InterPro"/>
</dbReference>
<dbReference type="GO" id="GO:0140098">
    <property type="term" value="F:catalytic activity, acting on RNA"/>
    <property type="evidence" value="ECO:0007669"/>
    <property type="project" value="UniProtKB-ARBA"/>
</dbReference>
<accession>A0AAU7LUQ8</accession>
<dbReference type="Pfam" id="PF00849">
    <property type="entry name" value="PseudoU_synth_2"/>
    <property type="match status" value="1"/>
</dbReference>
<dbReference type="CDD" id="cd02558">
    <property type="entry name" value="PSRA_1"/>
    <property type="match status" value="1"/>
</dbReference>
<evidence type="ECO:0000259" key="1">
    <source>
        <dbReference type="Pfam" id="PF00849"/>
    </source>
</evidence>
<dbReference type="EMBL" id="CP157675">
    <property type="protein sequence ID" value="XBP71389.1"/>
    <property type="molecule type" value="Genomic_DNA"/>
</dbReference>
<reference evidence="2" key="1">
    <citation type="submission" date="2024-05" db="EMBL/GenBank/DDBJ databases">
        <authorList>
            <person name="Bunk B."/>
            <person name="Swiderski J."/>
            <person name="Sproer C."/>
            <person name="Thiel V."/>
        </authorList>
    </citation>
    <scope>NUCLEOTIDE SEQUENCE</scope>
    <source>
        <strain evidence="2">DSM 17735</strain>
    </source>
</reference>
<organism evidence="2">
    <name type="scientific">Polaromonas hydrogenivorans</name>
    <dbReference type="NCBI Taxonomy" id="335476"/>
    <lineage>
        <taxon>Bacteria</taxon>
        <taxon>Pseudomonadati</taxon>
        <taxon>Pseudomonadota</taxon>
        <taxon>Betaproteobacteria</taxon>
        <taxon>Burkholderiales</taxon>
        <taxon>Comamonadaceae</taxon>
        <taxon>Polaromonas</taxon>
    </lineage>
</organism>
<dbReference type="GO" id="GO:0000455">
    <property type="term" value="P:enzyme-directed rRNA pseudouridine synthesis"/>
    <property type="evidence" value="ECO:0007669"/>
    <property type="project" value="TreeGrafter"/>
</dbReference>
<proteinExistence type="predicted"/>
<dbReference type="GO" id="GO:0009982">
    <property type="term" value="F:pseudouridine synthase activity"/>
    <property type="evidence" value="ECO:0007669"/>
    <property type="project" value="InterPro"/>
</dbReference>
<sequence>MSPLAAHGGLPTKRGVSPSCVGLPAGAWPTFTDFLVERFPAITRQTWLERMAAGLVADEFGMAVTPERPYRGHMRLYYYRALPVEPRIPFEATVLFQDEHLVVADKPHFLPVTPSGHYLQETLLVRLKNQLRLDSLIPIHRIDRETAGLVLFSVRPAERDAYQALFRRHEVVKHYEAVACWRPDLQFPLRRKTRIVEDEPFFRQREVPGEPNSETLIDLLEIRGQRALYALSPVTGKKHQLRVHMNALGMPICNDRMYPPVEPTPEDDYALPLQLLARSIAFADPLTGQPRRFESRLGLLPG</sequence>
<dbReference type="RefSeq" id="WP_349280767.1">
    <property type="nucleotide sequence ID" value="NZ_CBCSCU010000001.1"/>
</dbReference>
<name>A0AAU7LUQ8_9BURK</name>
<dbReference type="SUPFAM" id="SSF55120">
    <property type="entry name" value="Pseudouridine synthase"/>
    <property type="match status" value="1"/>
</dbReference>
<dbReference type="Gene3D" id="3.30.2350.10">
    <property type="entry name" value="Pseudouridine synthase"/>
    <property type="match status" value="1"/>
</dbReference>
<gene>
    <name evidence="2" type="ORF">ABLV49_06215</name>
</gene>
<dbReference type="InterPro" id="IPR050188">
    <property type="entry name" value="RluA_PseudoU_synthase"/>
</dbReference>
<feature type="domain" description="Pseudouridine synthase RsuA/RluA-like" evidence="1">
    <location>
        <begin position="100"/>
        <end position="247"/>
    </location>
</feature>
<dbReference type="PROSITE" id="PS01129">
    <property type="entry name" value="PSI_RLU"/>
    <property type="match status" value="1"/>
</dbReference>
<dbReference type="InterPro" id="IPR006145">
    <property type="entry name" value="PsdUridine_synth_RsuA/RluA"/>
</dbReference>
<evidence type="ECO:0000313" key="2">
    <source>
        <dbReference type="EMBL" id="XBP71389.1"/>
    </source>
</evidence>
<dbReference type="PANTHER" id="PTHR21600:SF84">
    <property type="entry name" value="PSEUDOURIDINE SYNTHASE RSUA_RLUA-LIKE DOMAIN-CONTAINING PROTEIN"/>
    <property type="match status" value="1"/>
</dbReference>
<protein>
    <submittedName>
        <fullName evidence="2">RluA family pseudouridine synthase</fullName>
    </submittedName>
</protein>
<dbReference type="PANTHER" id="PTHR21600">
    <property type="entry name" value="MITOCHONDRIAL RNA PSEUDOURIDINE SYNTHASE"/>
    <property type="match status" value="1"/>
</dbReference>
<dbReference type="InterPro" id="IPR006224">
    <property type="entry name" value="PsdUridine_synth_RluA-like_CS"/>
</dbReference>
<dbReference type="AlphaFoldDB" id="A0AAU7LUQ8"/>
<dbReference type="InterPro" id="IPR020103">
    <property type="entry name" value="PsdUridine_synth_cat_dom_sf"/>
</dbReference>